<proteinExistence type="predicted"/>
<dbReference type="InterPro" id="IPR017166">
    <property type="entry name" value="UCP037290"/>
</dbReference>
<organism evidence="2 3">
    <name type="scientific">Paraburkholderia ultramafica</name>
    <dbReference type="NCBI Taxonomy" id="1544867"/>
    <lineage>
        <taxon>Bacteria</taxon>
        <taxon>Pseudomonadati</taxon>
        <taxon>Pseudomonadota</taxon>
        <taxon>Betaproteobacteria</taxon>
        <taxon>Burkholderiales</taxon>
        <taxon>Burkholderiaceae</taxon>
        <taxon>Paraburkholderia</taxon>
    </lineage>
</organism>
<dbReference type="GO" id="GO:0006281">
    <property type="term" value="P:DNA repair"/>
    <property type="evidence" value="ECO:0007669"/>
    <property type="project" value="TreeGrafter"/>
</dbReference>
<evidence type="ECO:0000313" key="2">
    <source>
        <dbReference type="EMBL" id="CAB3802604.1"/>
    </source>
</evidence>
<reference evidence="2 3" key="1">
    <citation type="submission" date="2020-04" db="EMBL/GenBank/DDBJ databases">
        <authorList>
            <person name="De Canck E."/>
        </authorList>
    </citation>
    <scope>NUCLEOTIDE SEQUENCE [LARGE SCALE GENOMIC DNA]</scope>
    <source>
        <strain evidence="2 3">LMG 28614</strain>
    </source>
</reference>
<dbReference type="InterPro" id="IPR027417">
    <property type="entry name" value="P-loop_NTPase"/>
</dbReference>
<protein>
    <recommendedName>
        <fullName evidence="4">Protein ImuA</fullName>
    </recommendedName>
</protein>
<dbReference type="InterPro" id="IPR050356">
    <property type="entry name" value="SulA_CellDiv_inhibitor"/>
</dbReference>
<dbReference type="PANTHER" id="PTHR35369">
    <property type="entry name" value="BLR3025 PROTEIN-RELATED"/>
    <property type="match status" value="1"/>
</dbReference>
<dbReference type="PANTHER" id="PTHR35369:SF3">
    <property type="entry name" value="TRANSLESION DNA SYNTHESIS-ASSOCIATED PROTEIN IMUA"/>
    <property type="match status" value="1"/>
</dbReference>
<dbReference type="SUPFAM" id="SSF52540">
    <property type="entry name" value="P-loop containing nucleoside triphosphate hydrolases"/>
    <property type="match status" value="1"/>
</dbReference>
<dbReference type="EMBL" id="CADIKK010000033">
    <property type="protein sequence ID" value="CAB3802604.1"/>
    <property type="molecule type" value="Genomic_DNA"/>
</dbReference>
<name>A0A6S7BK63_9BURK</name>
<keyword evidence="3" id="KW-1185">Reference proteome</keyword>
<evidence type="ECO:0008006" key="4">
    <source>
        <dbReference type="Google" id="ProtNLM"/>
    </source>
</evidence>
<evidence type="ECO:0000313" key="3">
    <source>
        <dbReference type="Proteomes" id="UP000494365"/>
    </source>
</evidence>
<dbReference type="Proteomes" id="UP000494365">
    <property type="component" value="Unassembled WGS sequence"/>
</dbReference>
<dbReference type="Gene3D" id="3.40.50.300">
    <property type="entry name" value="P-loop containing nucleotide triphosphate hydrolases"/>
    <property type="match status" value="1"/>
</dbReference>
<dbReference type="InterPro" id="IPR047610">
    <property type="entry name" value="ImuA_translesion"/>
</dbReference>
<dbReference type="NCBIfam" id="NF033429">
    <property type="entry name" value="ImuA_translesion"/>
    <property type="match status" value="1"/>
</dbReference>
<accession>A0A6S7BK63</accession>
<gene>
    <name evidence="2" type="ORF">LMG28614_05655</name>
</gene>
<sequence length="247" mass="27080">MTVWMYSISMSALPQNFEDLHPSLWRGSQLARAAGMVVDTGYETLSAELPGGGWPVGTVIECLTQQTGIGELRLLAPALASHGKRPVVFLEPPQTPNSQGLAYMGLSEDRLMWLRARRTADALWTAEQVLRTGSCAALLFWQQRIRTESLRRLQLAAKSSETLFFVFRPLVEATNPSPAELRVALRPAENGLNVEILKRKGPMATAPLQITLRPAPTLLSPHGRNKRTVIIPNAPVQREAAVVVSNG</sequence>
<dbReference type="AlphaFoldDB" id="A0A6S7BK63"/>
<keyword evidence="1" id="KW-0227">DNA damage</keyword>
<dbReference type="PIRSF" id="PIRSF037290">
    <property type="entry name" value="UCP037290"/>
    <property type="match status" value="1"/>
</dbReference>
<evidence type="ECO:0000256" key="1">
    <source>
        <dbReference type="ARBA" id="ARBA00022763"/>
    </source>
</evidence>